<organism evidence="2 3">
    <name type="scientific">Thiorhodococcus minor</name>
    <dbReference type="NCBI Taxonomy" id="57489"/>
    <lineage>
        <taxon>Bacteria</taxon>
        <taxon>Pseudomonadati</taxon>
        <taxon>Pseudomonadota</taxon>
        <taxon>Gammaproteobacteria</taxon>
        <taxon>Chromatiales</taxon>
        <taxon>Chromatiaceae</taxon>
        <taxon>Thiorhodococcus</taxon>
    </lineage>
</organism>
<evidence type="ECO:0000313" key="2">
    <source>
        <dbReference type="EMBL" id="NEV64684.1"/>
    </source>
</evidence>
<proteinExistence type="predicted"/>
<dbReference type="Proteomes" id="UP000483379">
    <property type="component" value="Unassembled WGS sequence"/>
</dbReference>
<dbReference type="RefSeq" id="WP_164455663.1">
    <property type="nucleotide sequence ID" value="NZ_JAAIJQ010000104.1"/>
</dbReference>
<evidence type="ECO:0000313" key="3">
    <source>
        <dbReference type="Proteomes" id="UP000483379"/>
    </source>
</evidence>
<name>A0A6M0K614_9GAMM</name>
<comment type="caution">
    <text evidence="2">The sequence shown here is derived from an EMBL/GenBank/DDBJ whole genome shotgun (WGS) entry which is preliminary data.</text>
</comment>
<gene>
    <name evidence="2" type="ORF">G3446_22915</name>
</gene>
<sequence length="117" mass="12886">MIRLLADENFNNNVVRGVRLRDPEIDVVRVQDVGLSGADEPSVLAWAAEQGRILLTHDVATITAFAYERVRAGKPMPGVFEVARTVALRAAIDDILLLASCSVDGEWEGQVRYLPVR</sequence>
<dbReference type="AlphaFoldDB" id="A0A6M0K614"/>
<keyword evidence="3" id="KW-1185">Reference proteome</keyword>
<evidence type="ECO:0000259" key="1">
    <source>
        <dbReference type="Pfam" id="PF18480"/>
    </source>
</evidence>
<dbReference type="InterPro" id="IPR041049">
    <property type="entry name" value="DUF5615"/>
</dbReference>
<dbReference type="Pfam" id="PF18480">
    <property type="entry name" value="DUF5615"/>
    <property type="match status" value="1"/>
</dbReference>
<reference evidence="2 3" key="1">
    <citation type="submission" date="2020-02" db="EMBL/GenBank/DDBJ databases">
        <title>Genome sequences of Thiorhodococcus mannitoliphagus and Thiorhodococcus minor, purple sulfur photosynthetic bacteria in the gammaproteobacterial family, Chromatiaceae.</title>
        <authorList>
            <person name="Aviles F.A."/>
            <person name="Meyer T.E."/>
            <person name="Kyndt J.A."/>
        </authorList>
    </citation>
    <scope>NUCLEOTIDE SEQUENCE [LARGE SCALE GENOMIC DNA]</scope>
    <source>
        <strain evidence="2 3">DSM 11518</strain>
    </source>
</reference>
<accession>A0A6M0K614</accession>
<dbReference type="EMBL" id="JAAIJQ010000104">
    <property type="protein sequence ID" value="NEV64684.1"/>
    <property type="molecule type" value="Genomic_DNA"/>
</dbReference>
<feature type="domain" description="DUF5615" evidence="1">
    <location>
        <begin position="3"/>
        <end position="59"/>
    </location>
</feature>
<protein>
    <recommendedName>
        <fullName evidence="1">DUF5615 domain-containing protein</fullName>
    </recommendedName>
</protein>